<keyword evidence="6 9" id="KW-0520">NAD</keyword>
<evidence type="ECO:0000256" key="7">
    <source>
        <dbReference type="ARBA" id="ARBA00023098"/>
    </source>
</evidence>
<evidence type="ECO:0000313" key="12">
    <source>
        <dbReference type="EMBL" id="QQG37426.1"/>
    </source>
</evidence>
<feature type="binding site" evidence="11">
    <location>
        <begin position="20"/>
        <end position="21"/>
    </location>
    <ligand>
        <name>NAD(+)</name>
        <dbReference type="ChEBI" id="CHEBI:57540"/>
    </ligand>
</feature>
<evidence type="ECO:0000256" key="8">
    <source>
        <dbReference type="ARBA" id="ARBA00023160"/>
    </source>
</evidence>
<dbReference type="InterPro" id="IPR014358">
    <property type="entry name" value="Enoyl-ACP_Rdtase_NADH"/>
</dbReference>
<evidence type="ECO:0000313" key="13">
    <source>
        <dbReference type="Proteomes" id="UP000595362"/>
    </source>
</evidence>
<dbReference type="EC" id="1.3.1.9" evidence="9"/>
<proteinExistence type="inferred from homology"/>
<dbReference type="CDD" id="cd05372">
    <property type="entry name" value="ENR_SDR"/>
    <property type="match status" value="1"/>
</dbReference>
<evidence type="ECO:0000256" key="6">
    <source>
        <dbReference type="ARBA" id="ARBA00023027"/>
    </source>
</evidence>
<feature type="binding site" evidence="11">
    <location>
        <begin position="65"/>
        <end position="66"/>
    </location>
    <ligand>
        <name>NAD(+)</name>
        <dbReference type="ChEBI" id="CHEBI:57540"/>
    </ligand>
</feature>
<evidence type="ECO:0000256" key="10">
    <source>
        <dbReference type="PIRSR" id="PIRSR000094-1"/>
    </source>
</evidence>
<dbReference type="PANTHER" id="PTHR43159:SF2">
    <property type="entry name" value="ENOYL-[ACYL-CARRIER-PROTEIN] REDUCTASE [NADH], CHLOROPLASTIC"/>
    <property type="match status" value="1"/>
</dbReference>
<dbReference type="FunFam" id="3.40.50.720:FF:000054">
    <property type="entry name" value="Enoyl-[acyl-carrier-protein] reductase [NADH]"/>
    <property type="match status" value="1"/>
</dbReference>
<dbReference type="GO" id="GO:0004318">
    <property type="term" value="F:enoyl-[acyl-carrier-protein] reductase (NADH) activity"/>
    <property type="evidence" value="ECO:0007669"/>
    <property type="project" value="UniProtKB-EC"/>
</dbReference>
<evidence type="ECO:0000256" key="1">
    <source>
        <dbReference type="ARBA" id="ARBA00005194"/>
    </source>
</evidence>
<evidence type="ECO:0000256" key="3">
    <source>
        <dbReference type="ARBA" id="ARBA00022516"/>
    </source>
</evidence>
<feature type="active site" description="Proton acceptor" evidence="10">
    <location>
        <position position="146"/>
    </location>
</feature>
<feature type="binding site" evidence="11">
    <location>
        <position position="14"/>
    </location>
    <ligand>
        <name>NAD(+)</name>
        <dbReference type="ChEBI" id="CHEBI:57540"/>
    </ligand>
</feature>
<dbReference type="AlphaFoldDB" id="A0A7T5UHZ8"/>
<evidence type="ECO:0000256" key="5">
    <source>
        <dbReference type="ARBA" id="ARBA00023002"/>
    </source>
</evidence>
<organism evidence="12 13">
    <name type="scientific">Micavibrio aeruginosavorus</name>
    <dbReference type="NCBI Taxonomy" id="349221"/>
    <lineage>
        <taxon>Bacteria</taxon>
        <taxon>Pseudomonadati</taxon>
        <taxon>Bdellovibrionota</taxon>
        <taxon>Bdellovibrionia</taxon>
        <taxon>Bdellovibrionales</taxon>
        <taxon>Pseudobdellovibrionaceae</taxon>
        <taxon>Micavibrio</taxon>
    </lineage>
</organism>
<feature type="binding site" evidence="11">
    <location>
        <position position="93"/>
    </location>
    <ligand>
        <name>NAD(+)</name>
        <dbReference type="ChEBI" id="CHEBI:57540"/>
    </ligand>
</feature>
<accession>A0A7T5UHZ8</accession>
<dbReference type="PIRSF" id="PIRSF000094">
    <property type="entry name" value="Enoyl-ACP_rdct"/>
    <property type="match status" value="1"/>
</dbReference>
<feature type="active site" description="Proton acceptor" evidence="10">
    <location>
        <position position="156"/>
    </location>
</feature>
<dbReference type="Gene3D" id="1.10.8.400">
    <property type="entry name" value="Enoyl acyl carrier protein reductase"/>
    <property type="match status" value="1"/>
</dbReference>
<reference evidence="12 13" key="1">
    <citation type="submission" date="2020-07" db="EMBL/GenBank/DDBJ databases">
        <title>Huge and variable diversity of episymbiotic CPR bacteria and DPANN archaea in groundwater ecosystems.</title>
        <authorList>
            <person name="He C.Y."/>
            <person name="Keren R."/>
            <person name="Whittaker M."/>
            <person name="Farag I.F."/>
            <person name="Doudna J."/>
            <person name="Cate J.H.D."/>
            <person name="Banfield J.F."/>
        </authorList>
    </citation>
    <scope>NUCLEOTIDE SEQUENCE [LARGE SCALE GENOMIC DNA]</scope>
    <source>
        <strain evidence="12">NC_groundwater_70_Ag_B-0.1um_54_66</strain>
    </source>
</reference>
<dbReference type="GO" id="GO:0006633">
    <property type="term" value="P:fatty acid biosynthetic process"/>
    <property type="evidence" value="ECO:0007669"/>
    <property type="project" value="UniProtKB-UniPathway"/>
</dbReference>
<gene>
    <name evidence="12" type="ORF">HYS17_08330</name>
</gene>
<dbReference type="InterPro" id="IPR002347">
    <property type="entry name" value="SDR_fam"/>
</dbReference>
<comment type="catalytic activity">
    <reaction evidence="9">
        <text>a 2,3-saturated acyl-[ACP] + NAD(+) = a (2E)-enoyl-[ACP] + NADH + H(+)</text>
        <dbReference type="Rhea" id="RHEA:10240"/>
        <dbReference type="Rhea" id="RHEA-COMP:9925"/>
        <dbReference type="Rhea" id="RHEA-COMP:9926"/>
        <dbReference type="ChEBI" id="CHEBI:15378"/>
        <dbReference type="ChEBI" id="CHEBI:57540"/>
        <dbReference type="ChEBI" id="CHEBI:57945"/>
        <dbReference type="ChEBI" id="CHEBI:78784"/>
        <dbReference type="ChEBI" id="CHEBI:78785"/>
        <dbReference type="EC" id="1.3.1.9"/>
    </reaction>
</comment>
<dbReference type="PANTHER" id="PTHR43159">
    <property type="entry name" value="ENOYL-[ACYL-CARRIER-PROTEIN] REDUCTASE"/>
    <property type="match status" value="1"/>
</dbReference>
<evidence type="ECO:0000256" key="9">
    <source>
        <dbReference type="PIRNR" id="PIRNR000094"/>
    </source>
</evidence>
<keyword evidence="4" id="KW-0276">Fatty acid metabolism</keyword>
<dbReference type="SUPFAM" id="SSF51735">
    <property type="entry name" value="NAD(P)-binding Rossmann-fold domains"/>
    <property type="match status" value="1"/>
</dbReference>
<feature type="binding site" evidence="11">
    <location>
        <position position="41"/>
    </location>
    <ligand>
        <name>NAD(+)</name>
        <dbReference type="ChEBI" id="CHEBI:57540"/>
    </ligand>
</feature>
<sequence>MSNLMKNKRGLIMGVANDHSIAWGMAKALRGQGAELAFTYQGEALKKRVEPLAQEAGSDFILDCDVSNESQVDAVFSAIERRWGSLDFLVHAVAYSNKEELKGRYVDTTLENFLNTMHISCYSFTSVMRRAAPLMKDGGSAITLSYYGAEKVMPNYNIMGVAKAALEASTRYLAADLGPQGIRVNAVSAGPMRTLAGSAIGSARVTYKYNLLTAPLRRAVELEELGGTAIYLLSSLGGAVTGETHYVDCGFNALGMPQNLSEVLEVMGGNGKE</sequence>
<dbReference type="Proteomes" id="UP000595362">
    <property type="component" value="Chromosome"/>
</dbReference>
<feature type="binding site" evidence="11">
    <location>
        <position position="163"/>
    </location>
    <ligand>
        <name>NAD(+)</name>
        <dbReference type="ChEBI" id="CHEBI:57540"/>
    </ligand>
</feature>
<comment type="pathway">
    <text evidence="1">Lipid metabolism; fatty acid biosynthesis.</text>
</comment>
<protein>
    <recommendedName>
        <fullName evidence="9">Enoyl-[acyl-carrier-protein] reductase [NADH]</fullName>
        <ecNumber evidence="9">1.3.1.9</ecNumber>
    </recommendedName>
</protein>
<keyword evidence="7" id="KW-0443">Lipid metabolism</keyword>
<keyword evidence="8 9" id="KW-0275">Fatty acid biosynthesis</keyword>
<comment type="similarity">
    <text evidence="2 9">Belongs to the short-chain dehydrogenases/reductases (SDR) family. FabI subfamily.</text>
</comment>
<evidence type="ECO:0000256" key="2">
    <source>
        <dbReference type="ARBA" id="ARBA00009233"/>
    </source>
</evidence>
<dbReference type="InterPro" id="IPR036291">
    <property type="entry name" value="NAD(P)-bd_dom_sf"/>
</dbReference>
<dbReference type="UniPathway" id="UPA00094"/>
<dbReference type="EMBL" id="CP066681">
    <property type="protein sequence ID" value="QQG37426.1"/>
    <property type="molecule type" value="Genomic_DNA"/>
</dbReference>
<keyword evidence="5 9" id="KW-0560">Oxidoreductase</keyword>
<dbReference type="Pfam" id="PF13561">
    <property type="entry name" value="adh_short_C2"/>
    <property type="match status" value="1"/>
</dbReference>
<keyword evidence="3 9" id="KW-0444">Lipid biosynthesis</keyword>
<evidence type="ECO:0000256" key="11">
    <source>
        <dbReference type="PIRSR" id="PIRSR000094-3"/>
    </source>
</evidence>
<evidence type="ECO:0000256" key="4">
    <source>
        <dbReference type="ARBA" id="ARBA00022832"/>
    </source>
</evidence>
<name>A0A7T5UHZ8_9BACT</name>
<dbReference type="Gene3D" id="3.40.50.720">
    <property type="entry name" value="NAD(P)-binding Rossmann-like Domain"/>
    <property type="match status" value="1"/>
</dbReference>
<dbReference type="PRINTS" id="PR00081">
    <property type="entry name" value="GDHRDH"/>
</dbReference>